<sequence>MDFILSNNGIWWSWEVFGSRRILLSELGSNSIIDFGFGLSGQVIIISMVGYAVGTLYARHDLRSHRSEPWETLLQNAMVGSGVEVVMTDGTTVTGRLVRIGINSSENDLLIRPEETDSPDETQGVSST</sequence>
<evidence type="ECO:0000256" key="1">
    <source>
        <dbReference type="SAM" id="Phobius"/>
    </source>
</evidence>
<keyword evidence="1" id="KW-0472">Membrane</keyword>
<comment type="caution">
    <text evidence="2">The sequence shown here is derived from an EMBL/GenBank/DDBJ whole genome shotgun (WGS) entry which is preliminary data.</text>
</comment>
<dbReference type="EMBL" id="JBHSZG010000001">
    <property type="protein sequence ID" value="MFC7135473.1"/>
    <property type="molecule type" value="Genomic_DNA"/>
</dbReference>
<proteinExistence type="predicted"/>
<evidence type="ECO:0008006" key="4">
    <source>
        <dbReference type="Google" id="ProtNLM"/>
    </source>
</evidence>
<protein>
    <recommendedName>
        <fullName evidence="4">NfeD-like C-terminal domain-containing protein</fullName>
    </recommendedName>
</protein>
<evidence type="ECO:0000313" key="3">
    <source>
        <dbReference type="Proteomes" id="UP001596368"/>
    </source>
</evidence>
<keyword evidence="3" id="KW-1185">Reference proteome</keyword>
<keyword evidence="1" id="KW-1133">Transmembrane helix</keyword>
<dbReference type="AlphaFoldDB" id="A0ABD5XKH4"/>
<name>A0ABD5XKH4_9EURY</name>
<accession>A0ABD5XKH4</accession>
<organism evidence="2 3">
    <name type="scientific">Halobaculum litoreum</name>
    <dbReference type="NCBI Taxonomy" id="3031998"/>
    <lineage>
        <taxon>Archaea</taxon>
        <taxon>Methanobacteriati</taxon>
        <taxon>Methanobacteriota</taxon>
        <taxon>Stenosarchaea group</taxon>
        <taxon>Halobacteria</taxon>
        <taxon>Halobacteriales</taxon>
        <taxon>Haloferacaceae</taxon>
        <taxon>Halobaculum</taxon>
    </lineage>
</organism>
<reference evidence="2 3" key="1">
    <citation type="journal article" date="2019" name="Int. J. Syst. Evol. Microbiol.">
        <title>The Global Catalogue of Microorganisms (GCM) 10K type strain sequencing project: providing services to taxonomists for standard genome sequencing and annotation.</title>
        <authorList>
            <consortium name="The Broad Institute Genomics Platform"/>
            <consortium name="The Broad Institute Genome Sequencing Center for Infectious Disease"/>
            <person name="Wu L."/>
            <person name="Ma J."/>
        </authorList>
    </citation>
    <scope>NUCLEOTIDE SEQUENCE [LARGE SCALE GENOMIC DNA]</scope>
    <source>
        <strain evidence="2 3">DT92</strain>
    </source>
</reference>
<dbReference type="Proteomes" id="UP001596368">
    <property type="component" value="Unassembled WGS sequence"/>
</dbReference>
<keyword evidence="1" id="KW-0812">Transmembrane</keyword>
<evidence type="ECO:0000313" key="2">
    <source>
        <dbReference type="EMBL" id="MFC7135473.1"/>
    </source>
</evidence>
<feature type="transmembrane region" description="Helical" evidence="1">
    <location>
        <begin position="35"/>
        <end position="58"/>
    </location>
</feature>
<gene>
    <name evidence="2" type="ORF">ACFQRB_00310</name>
</gene>